<feature type="coiled-coil region" evidence="1">
    <location>
        <begin position="140"/>
        <end position="167"/>
    </location>
</feature>
<name>A0ABM8VXG1_GIGMA</name>
<feature type="region of interest" description="Disordered" evidence="2">
    <location>
        <begin position="254"/>
        <end position="281"/>
    </location>
</feature>
<sequence>MKKVHNTKRKSEEMIDTLQTTTLRDTNTSADIFPALTGSTTMGSNSLDWLEIMEHEAEIENQQKKCQMNNFHEKNSMTPAVEGSGNLCDRRSDGVCSSVLHIGASIINTDAESYGNRKLGNNTPPQETKSWSEFKELKNKKIIKEVASDAEQEKEETTEQNTNIIEAALPLEILEVQINVPSEEPAAPANQKPSIALTTDLNKEFSALIPPAINNEKSNQNDNKILNNQQMPIDSGIEDISLTEADKGFTTVTYNKKKKKTDKKDRREQLGPYKKYKILTQ</sequence>
<comment type="caution">
    <text evidence="3">The sequence shown here is derived from an EMBL/GenBank/DDBJ whole genome shotgun (WGS) entry which is preliminary data.</text>
</comment>
<gene>
    <name evidence="3" type="ORF">GMARGA_LOCUS774</name>
</gene>
<evidence type="ECO:0000313" key="3">
    <source>
        <dbReference type="EMBL" id="CAG8470960.1"/>
    </source>
</evidence>
<proteinExistence type="predicted"/>
<evidence type="ECO:0000256" key="1">
    <source>
        <dbReference type="SAM" id="Coils"/>
    </source>
</evidence>
<keyword evidence="1" id="KW-0175">Coiled coil</keyword>
<keyword evidence="4" id="KW-1185">Reference proteome</keyword>
<dbReference type="Proteomes" id="UP000789901">
    <property type="component" value="Unassembled WGS sequence"/>
</dbReference>
<organism evidence="3 4">
    <name type="scientific">Gigaspora margarita</name>
    <dbReference type="NCBI Taxonomy" id="4874"/>
    <lineage>
        <taxon>Eukaryota</taxon>
        <taxon>Fungi</taxon>
        <taxon>Fungi incertae sedis</taxon>
        <taxon>Mucoromycota</taxon>
        <taxon>Glomeromycotina</taxon>
        <taxon>Glomeromycetes</taxon>
        <taxon>Diversisporales</taxon>
        <taxon>Gigasporaceae</taxon>
        <taxon>Gigaspora</taxon>
    </lineage>
</organism>
<accession>A0ABM8VXG1</accession>
<reference evidence="3 4" key="1">
    <citation type="submission" date="2021-06" db="EMBL/GenBank/DDBJ databases">
        <authorList>
            <person name="Kallberg Y."/>
            <person name="Tangrot J."/>
            <person name="Rosling A."/>
        </authorList>
    </citation>
    <scope>NUCLEOTIDE SEQUENCE [LARGE SCALE GENOMIC DNA]</scope>
    <source>
        <strain evidence="3 4">120-4 pot B 10/14</strain>
    </source>
</reference>
<evidence type="ECO:0000313" key="4">
    <source>
        <dbReference type="Proteomes" id="UP000789901"/>
    </source>
</evidence>
<dbReference type="EMBL" id="CAJVQB010000150">
    <property type="protein sequence ID" value="CAG8470960.1"/>
    <property type="molecule type" value="Genomic_DNA"/>
</dbReference>
<protein>
    <submittedName>
        <fullName evidence="3">43627_t:CDS:1</fullName>
    </submittedName>
</protein>
<evidence type="ECO:0000256" key="2">
    <source>
        <dbReference type="SAM" id="MobiDB-lite"/>
    </source>
</evidence>